<keyword evidence="1" id="KW-0479">Metal-binding</keyword>
<dbReference type="InterPro" id="IPR036047">
    <property type="entry name" value="F-box-like_dom_sf"/>
</dbReference>
<dbReference type="SUPFAM" id="SSF144232">
    <property type="entry name" value="HIT/MYND zinc finger-like"/>
    <property type="match status" value="1"/>
</dbReference>
<dbReference type="SMART" id="SM00256">
    <property type="entry name" value="FBOX"/>
    <property type="match status" value="1"/>
</dbReference>
<dbReference type="Gene3D" id="1.20.1280.50">
    <property type="match status" value="1"/>
</dbReference>
<reference evidence="5" key="1">
    <citation type="submission" date="2021-02" db="EMBL/GenBank/DDBJ databases">
        <title>Psilocybe cubensis genome.</title>
        <authorList>
            <person name="Mckernan K.J."/>
            <person name="Crawford S."/>
            <person name="Trippe A."/>
            <person name="Kane L.T."/>
            <person name="Mclaughlin S."/>
        </authorList>
    </citation>
    <scope>NUCLEOTIDE SEQUENCE [LARGE SCALE GENOMIC DNA]</scope>
    <source>
        <strain evidence="5">MGC-MH-2018</strain>
    </source>
</reference>
<dbReference type="SUPFAM" id="SSF81383">
    <property type="entry name" value="F-box domain"/>
    <property type="match status" value="1"/>
</dbReference>
<dbReference type="CDD" id="cd09917">
    <property type="entry name" value="F-box_SF"/>
    <property type="match status" value="1"/>
</dbReference>
<sequence length="950" mass="107255">MRLTFPALSPKFANLRVSSDKVIRLDLPALSVGWHNKNNNWLFVLTATTVSQLSLKQMSSFTALPPEIHVEIIQNLEYSSLLRCAATCRSLYELCQTSSKLQYTINLGKHGMIDAGSGTPPLDLLMDLRQLREGWENIAYKRYDKISIDEDCLAYELVGGVFALSDGVGLKTIQLPSSRVESHMMDRKLLGVLVRDFAIDPTQDVVVILEDDQALVSYHNTRTTNFHIRTISTNEKHPLAAFETLSFTIPPDLDFGNAIGSVMLQLTDNLLSIFIAKGPAFSAMCRALIWNWQTGFLIYDSNNTGQDGPLPSHIRDFSLLTKDCFVMASTRDSGALLLYTFSTTPPVPSQPGVPPPPPRLAAKLRLPPIRPEYRVQRVGIHAGPYHARAPASAPFYTSPEEGVQTVSIAYAVRDLTRDRGPGEVIYHYLMFVKTRTLINYARRRIVEVKSEMEIEDDTNKDDGLVVEWGQWGEYNTRLFPMETPMHWLRYVHGHRVICSSQLFHRGSIPTSSPRNGITFNILDFNHNPYFTPNSAARRRDLYDRPTMGRSRLSVQPQARSGLDVDYDFGPPHSHGVDVEIDLDVDAFAYSTSHTRTLTNATSASSADDIVYPPHLFEDGLVTRLPFYSTSWTVPSTMYDARSDLFADPQSFYASMIDEERVIGLKIRFLDTPLLPSSTPEDCPKVIKSGIDDEGQHPKSPAVTGPCGVATLLHRIGSEQLLERLLDVNGTEEFDLVVHTPKDSVHQDLYVRRRAREVEMGFIDSEGRYAQPGMRYRIEDSPSEPPFQGVAKWVPVSTSEFGEPWGGAEHWVRAQGSAFAKAIWYNQYFDYPNIDVNWSPGQTEKDTEALATWMKERADRLKMQSDKEDAEYEERKKIFGDRFHLEEDRLARETHAKIKRACRAQCGEDNPTLISFVSTFKGYCSKKCQEEDWKYHKTYCGSETPISELAA</sequence>
<evidence type="ECO:0000313" key="5">
    <source>
        <dbReference type="EMBL" id="KAG5170813.1"/>
    </source>
</evidence>
<keyword evidence="2" id="KW-0863">Zinc-finger</keyword>
<organism evidence="5">
    <name type="scientific">Psilocybe cubensis</name>
    <name type="common">Psychedelic mushroom</name>
    <name type="synonym">Stropharia cubensis</name>
    <dbReference type="NCBI Taxonomy" id="181762"/>
    <lineage>
        <taxon>Eukaryota</taxon>
        <taxon>Fungi</taxon>
        <taxon>Dikarya</taxon>
        <taxon>Basidiomycota</taxon>
        <taxon>Agaricomycotina</taxon>
        <taxon>Agaricomycetes</taxon>
        <taxon>Agaricomycetidae</taxon>
        <taxon>Agaricales</taxon>
        <taxon>Agaricineae</taxon>
        <taxon>Strophariaceae</taxon>
        <taxon>Psilocybe</taxon>
    </lineage>
</organism>
<dbReference type="Pfam" id="PF12937">
    <property type="entry name" value="F-box-like"/>
    <property type="match status" value="1"/>
</dbReference>
<dbReference type="AlphaFoldDB" id="A0A8H7Y1D0"/>
<dbReference type="EMBL" id="JAFIQS010000003">
    <property type="protein sequence ID" value="KAG5170813.1"/>
    <property type="molecule type" value="Genomic_DNA"/>
</dbReference>
<gene>
    <name evidence="5" type="ORF">JR316_002886</name>
</gene>
<dbReference type="Pfam" id="PF01753">
    <property type="entry name" value="zf-MYND"/>
    <property type="match status" value="1"/>
</dbReference>
<evidence type="ECO:0000259" key="4">
    <source>
        <dbReference type="PROSITE" id="PS50181"/>
    </source>
</evidence>
<dbReference type="Gene3D" id="6.10.140.2220">
    <property type="match status" value="1"/>
</dbReference>
<evidence type="ECO:0000256" key="3">
    <source>
        <dbReference type="ARBA" id="ARBA00022833"/>
    </source>
</evidence>
<protein>
    <recommendedName>
        <fullName evidence="4">F-box domain-containing protein</fullName>
    </recommendedName>
</protein>
<dbReference type="PROSITE" id="PS50181">
    <property type="entry name" value="FBOX"/>
    <property type="match status" value="1"/>
</dbReference>
<dbReference type="InterPro" id="IPR002893">
    <property type="entry name" value="Znf_MYND"/>
</dbReference>
<comment type="caution">
    <text evidence="5">The sequence shown here is derived from an EMBL/GenBank/DDBJ whole genome shotgun (WGS) entry which is preliminary data.</text>
</comment>
<feature type="domain" description="F-box" evidence="4">
    <location>
        <begin position="58"/>
        <end position="104"/>
    </location>
</feature>
<dbReference type="GO" id="GO:0008270">
    <property type="term" value="F:zinc ion binding"/>
    <property type="evidence" value="ECO:0007669"/>
    <property type="project" value="UniProtKB-KW"/>
</dbReference>
<name>A0A8H7Y1D0_PSICU</name>
<evidence type="ECO:0000256" key="1">
    <source>
        <dbReference type="ARBA" id="ARBA00022723"/>
    </source>
</evidence>
<proteinExistence type="predicted"/>
<evidence type="ECO:0000256" key="2">
    <source>
        <dbReference type="ARBA" id="ARBA00022771"/>
    </source>
</evidence>
<keyword evidence="3" id="KW-0862">Zinc</keyword>
<dbReference type="InterPro" id="IPR001810">
    <property type="entry name" value="F-box_dom"/>
</dbReference>
<accession>A0A8H7Y1D0</accession>